<dbReference type="Proteomes" id="UP000008386">
    <property type="component" value="Chromosome"/>
</dbReference>
<dbReference type="HOGENOM" id="CLU_712938_0_0_2"/>
<evidence type="ECO:0000313" key="2">
    <source>
        <dbReference type="Proteomes" id="UP000008386"/>
    </source>
</evidence>
<evidence type="ECO:0000313" key="1">
    <source>
        <dbReference type="EMBL" id="AEH25307.1"/>
    </source>
</evidence>
<dbReference type="GeneID" id="10838210"/>
<dbReference type="AlphaFoldDB" id="F8AH77"/>
<protein>
    <submittedName>
        <fullName evidence="1">OB-fold nucleic acid binding domain protein</fullName>
    </submittedName>
</protein>
<dbReference type="eggNOG" id="arCOG04020">
    <property type="taxonomic scope" value="Archaea"/>
</dbReference>
<reference evidence="1 2" key="1">
    <citation type="journal article" date="2011" name="J. Bacteriol.">
        <title>Complete genome sequence of the obligate piezophilic hyperthermophilic archaeon Pyrococcus yayanosii CH1.</title>
        <authorList>
            <person name="Jun X."/>
            <person name="Lupeng L."/>
            <person name="Minjuan X."/>
            <person name="Oger P."/>
            <person name="Fengping W."/>
            <person name="Jebbar M."/>
            <person name="Xiang X."/>
        </authorList>
    </citation>
    <scope>NUCLEOTIDE SEQUENCE [LARGE SCALE GENOMIC DNA]</scope>
    <source>
        <strain evidence="2">CH1 / JCM 16557</strain>
    </source>
</reference>
<name>F8AH77_PYRYC</name>
<organism evidence="1 2">
    <name type="scientific">Pyrococcus yayanosii (strain CH1 / JCM 16557)</name>
    <dbReference type="NCBI Taxonomy" id="529709"/>
    <lineage>
        <taxon>Archaea</taxon>
        <taxon>Methanobacteriati</taxon>
        <taxon>Methanobacteriota</taxon>
        <taxon>Thermococci</taxon>
        <taxon>Thermococcales</taxon>
        <taxon>Thermococcaceae</taxon>
        <taxon>Pyrococcus</taxon>
    </lineage>
</organism>
<sequence length="388" mass="42766">MRKWDALLIVAFFTFLLMSLLLTPKEPVSLENAQKGSLVEFSGVCVYSSGDFSVLSNGSRSVPVYASLEIGKVYKVVGVFDGRGIKPREVGDGLISLQTFVGAYWFDNGPQLLMPERIWLLTELNISKGTIIEVKGLFHGRKLVPVSYTVLGRSEQPRDGMPFKLRGTVIYGGNPATLWWWGEAVRIYLPKGIELEPGTLVEVLGVIRVRSTLVLYVNDPADVRKLGSALEVPLGEAEVGDVVRSSCRVVGRSGRGLKLECLDKPLAGFEARTGDLIVFRALKRPGSYLCLECSVIEERESLENSICFPGSGVRRISGTVSWVKVYSNGFGLANVTERGCWVLLKLRKSLNITLSPGERVDAYGFFTEYRGFSAFEVQGREDICWGSS</sequence>
<proteinExistence type="predicted"/>
<accession>F8AH77</accession>
<dbReference type="EMBL" id="CP002779">
    <property type="protein sequence ID" value="AEH25307.1"/>
    <property type="molecule type" value="Genomic_DNA"/>
</dbReference>
<keyword evidence="2" id="KW-1185">Reference proteome</keyword>
<dbReference type="KEGG" id="pya:PYCH_16410"/>
<dbReference type="OrthoDB" id="86149at2157"/>
<dbReference type="STRING" id="529709.PYCH_16410"/>
<dbReference type="RefSeq" id="WP_013906363.1">
    <property type="nucleotide sequence ID" value="NC_015680.1"/>
</dbReference>
<gene>
    <name evidence="1" type="ordered locus">PYCH_16410</name>
</gene>